<dbReference type="Gene3D" id="2.120.10.30">
    <property type="entry name" value="TolB, C-terminal domain"/>
    <property type="match status" value="1"/>
</dbReference>
<evidence type="ECO:0000259" key="3">
    <source>
        <dbReference type="Pfam" id="PF00326"/>
    </source>
</evidence>
<dbReference type="SUPFAM" id="SSF82171">
    <property type="entry name" value="DPP6 N-terminal domain-like"/>
    <property type="match status" value="2"/>
</dbReference>
<dbReference type="GO" id="GO:0004252">
    <property type="term" value="F:serine-type endopeptidase activity"/>
    <property type="evidence" value="ECO:0007669"/>
    <property type="project" value="TreeGrafter"/>
</dbReference>
<feature type="transmembrane region" description="Helical" evidence="2">
    <location>
        <begin position="14"/>
        <end position="33"/>
    </location>
</feature>
<sequence length="884" mass="101772">MQVIKINYLSDKLLVYKNFFIGFSSFIFLLLAFPSMGQNKPNKQLTKDDYALWSNFTARKLSNDGNWASYLRWDESKKDTLFVKSTKNSTLYSFPNAKNGVFNGETYFGCIARDTLLVQNLTTGVITKTADVTDFAFSKNEKFLLILKKQANQKHNLVVQDIQGNTVEEIHNVNAWRLEPSRKGVLYAIDSTGKNEIGFLELGLKTKKSTITSGSNGAFQNLNWKGNTIVFIQNVSDNPKLFSYSTVTKKLNYFDAKAQPNFPIDMKISDVTSNTLTVSDDGDRIFFWLKENSERLRPIDPSSVQVWNAADKEVFDRKKTYGQYSLSDKMAVWSMKSNRFIQITDRKIPKGFLSGDYKHAFIYDPVVYEPQNSFDGPYDLYIVDLTTGKRKLVLEKYSGDYSTVPSSDGKVLAYVKEGNWWIYDVEKDTHTNITKTIPVSFFRQDQDMPIQPAPYGVAGWTEKDKSIILYDKYDLWQISPDGNIKKRITKGREIQRTYRIKDMTPEPLYHRDQIDTKKLPLELNNEIILSVEDRYSGASGFCIWSRKNGVVPMVWEQKKVNQIIKATNNDTYMYVEQSYEVSPRLMFYATSPKEIVQSNAQQEHFYWGTAEPIRYTVNGKELSGILYYPAEYQRGRKYPMIVHVYQHQYQYLNDYQNPSSYSGDGFNITNYVTQGYFVLLPDMEFELANVGQSGTSCVLSSVDAVISKGDVDPKKVGLIGHSFGGYETDLIITQTDRFATAVSGSAWTDLISSYLYVGVTFKIPDFYRAEHDQLRIGKSLFEDTESYLKNSPVLLAANVKTPLLGWTGEEDRHIHYLQSMEFYLALRRLNKTHTLLVYPEEGHTLWKRENQKDLTQRINEWFDYYLKGEKPAEWITVDNKQVGQ</sequence>
<dbReference type="InterPro" id="IPR011042">
    <property type="entry name" value="6-blade_b-propeller_TolB-like"/>
</dbReference>
<dbReference type="Gene3D" id="3.40.50.1820">
    <property type="entry name" value="alpha/beta hydrolase"/>
    <property type="match status" value="1"/>
</dbReference>
<dbReference type="InterPro" id="IPR001375">
    <property type="entry name" value="Peptidase_S9_cat"/>
</dbReference>
<dbReference type="PANTHER" id="PTHR42776">
    <property type="entry name" value="SERINE PEPTIDASE S9 FAMILY MEMBER"/>
    <property type="match status" value="1"/>
</dbReference>
<accession>A0A2S5A5S1</accession>
<name>A0A2S5A5S1_9SPHI</name>
<dbReference type="InterPro" id="IPR029058">
    <property type="entry name" value="AB_hydrolase_fold"/>
</dbReference>
<feature type="domain" description="Peptidase S9 prolyl oligopeptidase catalytic" evidence="3">
    <location>
        <begin position="698"/>
        <end position="868"/>
    </location>
</feature>
<keyword evidence="1" id="KW-0378">Hydrolase</keyword>
<dbReference type="RefSeq" id="WP_103788059.1">
    <property type="nucleotide sequence ID" value="NZ_PQVF01000003.1"/>
</dbReference>
<keyword evidence="2" id="KW-0472">Membrane</keyword>
<comment type="caution">
    <text evidence="4">The sequence shown here is derived from an EMBL/GenBank/DDBJ whole genome shotgun (WGS) entry which is preliminary data.</text>
</comment>
<dbReference type="OrthoDB" id="9812921at2"/>
<keyword evidence="2" id="KW-0812">Transmembrane</keyword>
<organism evidence="4 5">
    <name type="scientific">Solitalea longa</name>
    <dbReference type="NCBI Taxonomy" id="2079460"/>
    <lineage>
        <taxon>Bacteria</taxon>
        <taxon>Pseudomonadati</taxon>
        <taxon>Bacteroidota</taxon>
        <taxon>Sphingobacteriia</taxon>
        <taxon>Sphingobacteriales</taxon>
        <taxon>Sphingobacteriaceae</taxon>
        <taxon>Solitalea</taxon>
    </lineage>
</organism>
<evidence type="ECO:0000313" key="5">
    <source>
        <dbReference type="Proteomes" id="UP000236893"/>
    </source>
</evidence>
<evidence type="ECO:0000256" key="2">
    <source>
        <dbReference type="SAM" id="Phobius"/>
    </source>
</evidence>
<dbReference type="Proteomes" id="UP000236893">
    <property type="component" value="Unassembled WGS sequence"/>
</dbReference>
<dbReference type="AlphaFoldDB" id="A0A2S5A5S1"/>
<keyword evidence="5" id="KW-1185">Reference proteome</keyword>
<dbReference type="EMBL" id="PQVF01000003">
    <property type="protein sequence ID" value="POY37928.1"/>
    <property type="molecule type" value="Genomic_DNA"/>
</dbReference>
<dbReference type="SUPFAM" id="SSF53474">
    <property type="entry name" value="alpha/beta-Hydrolases"/>
    <property type="match status" value="1"/>
</dbReference>
<evidence type="ECO:0000256" key="1">
    <source>
        <dbReference type="ARBA" id="ARBA00022801"/>
    </source>
</evidence>
<dbReference type="GO" id="GO:0006508">
    <property type="term" value="P:proteolysis"/>
    <property type="evidence" value="ECO:0007669"/>
    <property type="project" value="InterPro"/>
</dbReference>
<dbReference type="PANTHER" id="PTHR42776:SF27">
    <property type="entry name" value="DIPEPTIDYL PEPTIDASE FAMILY MEMBER 6"/>
    <property type="match status" value="1"/>
</dbReference>
<evidence type="ECO:0000313" key="4">
    <source>
        <dbReference type="EMBL" id="POY37928.1"/>
    </source>
</evidence>
<reference evidence="4 5" key="1">
    <citation type="submission" date="2018-01" db="EMBL/GenBank/DDBJ databases">
        <authorList>
            <person name="Gaut B.S."/>
            <person name="Morton B.R."/>
            <person name="Clegg M.T."/>
            <person name="Duvall M.R."/>
        </authorList>
    </citation>
    <scope>NUCLEOTIDE SEQUENCE [LARGE SCALE GENOMIC DNA]</scope>
    <source>
        <strain evidence="4 5">HR-AV</strain>
    </source>
</reference>
<proteinExistence type="predicted"/>
<protein>
    <recommendedName>
        <fullName evidence="3">Peptidase S9 prolyl oligopeptidase catalytic domain-containing protein</fullName>
    </recommendedName>
</protein>
<gene>
    <name evidence="4" type="ORF">C3K47_05220</name>
</gene>
<dbReference type="Pfam" id="PF00326">
    <property type="entry name" value="Peptidase_S9"/>
    <property type="match status" value="1"/>
</dbReference>
<keyword evidence="2" id="KW-1133">Transmembrane helix</keyword>